<evidence type="ECO:0000313" key="3">
    <source>
        <dbReference type="Proteomes" id="UP000325333"/>
    </source>
</evidence>
<name>A0A5B0KMZ1_9PROT</name>
<dbReference type="EMBL" id="VEWN01000017">
    <property type="protein sequence ID" value="KAA1053176.1"/>
    <property type="molecule type" value="Genomic_DNA"/>
</dbReference>
<accession>A0A5B0KMZ1</accession>
<evidence type="ECO:0000256" key="1">
    <source>
        <dbReference type="SAM" id="MobiDB-lite"/>
    </source>
</evidence>
<dbReference type="AlphaFoldDB" id="A0A5B0KMZ1"/>
<comment type="caution">
    <text evidence="2">The sequence shown here is derived from an EMBL/GenBank/DDBJ whole genome shotgun (WGS) entry which is preliminary data.</text>
</comment>
<feature type="region of interest" description="Disordered" evidence="1">
    <location>
        <begin position="211"/>
        <end position="250"/>
    </location>
</feature>
<dbReference type="RefSeq" id="WP_149651337.1">
    <property type="nucleotide sequence ID" value="NZ_VEWN01000017.1"/>
</dbReference>
<reference evidence="2 3" key="1">
    <citation type="submission" date="2019-07" db="EMBL/GenBank/DDBJ databases">
        <title>Genome sequencing of the stress-tolerant strain Azospirillum brasilense Az19.</title>
        <authorList>
            <person name="Maroniche G.A."/>
            <person name="Garcia J.E."/>
            <person name="Pagnussat L."/>
            <person name="Amenta M."/>
            <person name="Creus C.M."/>
        </authorList>
    </citation>
    <scope>NUCLEOTIDE SEQUENCE [LARGE SCALE GENOMIC DNA]</scope>
    <source>
        <strain evidence="2 3">Az19</strain>
    </source>
</reference>
<protein>
    <submittedName>
        <fullName evidence="2">Uncharacterized protein</fullName>
    </submittedName>
</protein>
<sequence>MARRRTVRRDEAAEILQEARRILKDTDTAALAGGATLGALEEAASDDFDETFSAEKVAALLAADAWRTLKNRLAQRRSQERAVEDGTASLHVRLPPDIVQALSGIAPSPVEAIRQLLAGAGTAVPEPGSEEFCRNRLCMPEVPLADPGRWECRTCGLVGRADWPFNRHMMLLLAASADRTASLRDVAADIYERFPGGLRFTAVAWATDQSDLPRRERRQAKAERSATLSRLADHGLLEEAPGPRGGVGYRTLEEPPEWLADLLVERRAEREAEETARQARAVAVQRAIAEGLSYTTEAGTVTHIEQTEYGLELVFPAAPAVEVREAMKLDGDCKWDPDRRRWLRMRPVASVEPWLAEAIEAGATVLPRLP</sequence>
<evidence type="ECO:0000313" key="2">
    <source>
        <dbReference type="EMBL" id="KAA1053176.1"/>
    </source>
</evidence>
<organism evidence="2 3">
    <name type="scientific">Azospirillum argentinense</name>
    <dbReference type="NCBI Taxonomy" id="2970906"/>
    <lineage>
        <taxon>Bacteria</taxon>
        <taxon>Pseudomonadati</taxon>
        <taxon>Pseudomonadota</taxon>
        <taxon>Alphaproteobacteria</taxon>
        <taxon>Rhodospirillales</taxon>
        <taxon>Azospirillaceae</taxon>
        <taxon>Azospirillum</taxon>
    </lineage>
</organism>
<gene>
    <name evidence="2" type="ORF">FH063_003095</name>
</gene>
<feature type="compositionally biased region" description="Basic and acidic residues" evidence="1">
    <location>
        <begin position="211"/>
        <end position="224"/>
    </location>
</feature>
<proteinExistence type="predicted"/>
<dbReference type="Proteomes" id="UP000325333">
    <property type="component" value="Unassembled WGS sequence"/>
</dbReference>